<dbReference type="InterPro" id="IPR051261">
    <property type="entry name" value="NLR"/>
</dbReference>
<name>A0A7J6BH07_AMEME</name>
<evidence type="ECO:0000313" key="4">
    <source>
        <dbReference type="Proteomes" id="UP000593565"/>
    </source>
</evidence>
<dbReference type="AlphaFoldDB" id="A0A7J6BH07"/>
<evidence type="ECO:0000256" key="1">
    <source>
        <dbReference type="ARBA" id="ARBA00022614"/>
    </source>
</evidence>
<proteinExistence type="predicted"/>
<dbReference type="EMBL" id="JAAGNN010000001">
    <property type="protein sequence ID" value="KAF4094162.1"/>
    <property type="molecule type" value="Genomic_DNA"/>
</dbReference>
<evidence type="ECO:0000313" key="3">
    <source>
        <dbReference type="EMBL" id="KAF4094162.1"/>
    </source>
</evidence>
<sequence>MRMLETKAVGVLRELDLSVNNLQDSGLKLLSAGLENLHCSLEILSMCSCSVTRRYCCSGFSSEVKRLFTPERAGSERIEGRELSRIAYDRSLTSDIFSKIKQFL</sequence>
<accession>A0A7J6BH07</accession>
<dbReference type="InterPro" id="IPR032675">
    <property type="entry name" value="LRR_dom_sf"/>
</dbReference>
<dbReference type="Proteomes" id="UP000593565">
    <property type="component" value="Unassembled WGS sequence"/>
</dbReference>
<gene>
    <name evidence="3" type="ORF">AMELA_G00010250</name>
</gene>
<dbReference type="SUPFAM" id="SSF52047">
    <property type="entry name" value="RNI-like"/>
    <property type="match status" value="1"/>
</dbReference>
<protein>
    <submittedName>
        <fullName evidence="3">Uncharacterized protein</fullName>
    </submittedName>
</protein>
<dbReference type="Gene3D" id="3.80.10.10">
    <property type="entry name" value="Ribonuclease Inhibitor"/>
    <property type="match status" value="1"/>
</dbReference>
<evidence type="ECO:0000256" key="2">
    <source>
        <dbReference type="ARBA" id="ARBA00022737"/>
    </source>
</evidence>
<dbReference type="PANTHER" id="PTHR24106">
    <property type="entry name" value="NACHT, LRR AND CARD DOMAINS-CONTAINING"/>
    <property type="match status" value="1"/>
</dbReference>
<keyword evidence="4" id="KW-1185">Reference proteome</keyword>
<reference evidence="3 4" key="1">
    <citation type="submission" date="2020-02" db="EMBL/GenBank/DDBJ databases">
        <title>A chromosome-scale genome assembly of the black bullhead catfish (Ameiurus melas).</title>
        <authorList>
            <person name="Wen M."/>
            <person name="Zham M."/>
            <person name="Cabau C."/>
            <person name="Klopp C."/>
            <person name="Donnadieu C."/>
            <person name="Roques C."/>
            <person name="Bouchez O."/>
            <person name="Lampietro C."/>
            <person name="Jouanno E."/>
            <person name="Herpin A."/>
            <person name="Louis A."/>
            <person name="Berthelot C."/>
            <person name="Parey E."/>
            <person name="Roest-Crollius H."/>
            <person name="Braasch I."/>
            <person name="Postlethwait J."/>
            <person name="Robinson-Rechavi M."/>
            <person name="Echchiki A."/>
            <person name="Begum T."/>
            <person name="Montfort J."/>
            <person name="Schartl M."/>
            <person name="Bobe J."/>
            <person name="Guiguen Y."/>
        </authorList>
    </citation>
    <scope>NUCLEOTIDE SEQUENCE [LARGE SCALE GENOMIC DNA]</scope>
    <source>
        <strain evidence="3">M_S1</strain>
        <tissue evidence="3">Blood</tissue>
    </source>
</reference>
<keyword evidence="1" id="KW-0433">Leucine-rich repeat</keyword>
<keyword evidence="2" id="KW-0677">Repeat</keyword>
<comment type="caution">
    <text evidence="3">The sequence shown here is derived from an EMBL/GenBank/DDBJ whole genome shotgun (WGS) entry which is preliminary data.</text>
</comment>
<organism evidence="3 4">
    <name type="scientific">Ameiurus melas</name>
    <name type="common">Black bullhead</name>
    <name type="synonym">Silurus melas</name>
    <dbReference type="NCBI Taxonomy" id="219545"/>
    <lineage>
        <taxon>Eukaryota</taxon>
        <taxon>Metazoa</taxon>
        <taxon>Chordata</taxon>
        <taxon>Craniata</taxon>
        <taxon>Vertebrata</taxon>
        <taxon>Euteleostomi</taxon>
        <taxon>Actinopterygii</taxon>
        <taxon>Neopterygii</taxon>
        <taxon>Teleostei</taxon>
        <taxon>Ostariophysi</taxon>
        <taxon>Siluriformes</taxon>
        <taxon>Ictaluridae</taxon>
        <taxon>Ameiurus</taxon>
    </lineage>
</organism>